<dbReference type="RefSeq" id="WP_317728694.1">
    <property type="nucleotide sequence ID" value="NZ_JAWLLC010000033.1"/>
</dbReference>
<dbReference type="AlphaFoldDB" id="A0AAE4RG32"/>
<dbReference type="EMBL" id="JAWLLD010000021">
    <property type="protein sequence ID" value="MDV7014252.1"/>
    <property type="molecule type" value="Genomic_DNA"/>
</dbReference>
<evidence type="ECO:0000313" key="2">
    <source>
        <dbReference type="Proteomes" id="UP001187143"/>
    </source>
</evidence>
<gene>
    <name evidence="1" type="ORF">R4F53_18345</name>
</gene>
<accession>A0AAE4RG32</accession>
<evidence type="ECO:0000313" key="1">
    <source>
        <dbReference type="EMBL" id="MDV7014252.1"/>
    </source>
</evidence>
<reference evidence="1" key="1">
    <citation type="submission" date="2023-10" db="EMBL/GenBank/DDBJ databases">
        <title>Characterization and genome sequence of Mycobacterium intracellulare ABSURDO, a novel pathogenic isolate with three colony morphotypes that vary in growth and acid-fastness.</title>
        <authorList>
            <person name="Jude B.A."/>
            <person name="Robinson R.T."/>
        </authorList>
    </citation>
    <scope>NUCLEOTIDE SEQUENCE</scope>
    <source>
        <strain evidence="1">ABSURDO Component B</strain>
    </source>
</reference>
<organism evidence="1 2">
    <name type="scientific">Mycobacterium intracellulare</name>
    <dbReference type="NCBI Taxonomy" id="1767"/>
    <lineage>
        <taxon>Bacteria</taxon>
        <taxon>Bacillati</taxon>
        <taxon>Actinomycetota</taxon>
        <taxon>Actinomycetes</taxon>
        <taxon>Mycobacteriales</taxon>
        <taxon>Mycobacteriaceae</taxon>
        <taxon>Mycobacterium</taxon>
        <taxon>Mycobacterium avium complex (MAC)</taxon>
    </lineage>
</organism>
<comment type="caution">
    <text evidence="1">The sequence shown here is derived from an EMBL/GenBank/DDBJ whole genome shotgun (WGS) entry which is preliminary data.</text>
</comment>
<proteinExistence type="predicted"/>
<protein>
    <submittedName>
        <fullName evidence="1">Uncharacterized protein</fullName>
    </submittedName>
</protein>
<name>A0AAE4RG32_MYCIT</name>
<dbReference type="Proteomes" id="UP001187143">
    <property type="component" value="Unassembled WGS sequence"/>
</dbReference>
<sequence length="75" mass="8361">MARQAYAHVCDVCDHLASRHYLTPEATSVHGPYACSHRECDCQISQSDPTYGITEATFNRVHLPHLAEYEAVTNA</sequence>